<dbReference type="Gene3D" id="3.90.1170.40">
    <property type="entry name" value="Molybdopterin biosynthesis MoaE subunit"/>
    <property type="match status" value="1"/>
</dbReference>
<proteinExistence type="predicted"/>
<dbReference type="EMBL" id="UINC01001745">
    <property type="protein sequence ID" value="SUZ87901.1"/>
    <property type="molecule type" value="Genomic_DNA"/>
</dbReference>
<dbReference type="AlphaFoldDB" id="A0A381R859"/>
<sequence length="137" mass="15605">MIKTEIVQGKIDPFPSEDNHTGEGAEVVFNGRVRETENGKPIVSLEYEQYEGMADQELEALAKETVEKFPIHDLYCRHREGEVPVGESSLHISVWAPHRKEALGALSWFISELKKRVPIWKWAIYPDGTKEATSHEC</sequence>
<dbReference type="InterPro" id="IPR003448">
    <property type="entry name" value="Mopterin_biosynth_MoaE"/>
</dbReference>
<evidence type="ECO:0000313" key="1">
    <source>
        <dbReference type="EMBL" id="SUZ87901.1"/>
    </source>
</evidence>
<dbReference type="SUPFAM" id="SSF54690">
    <property type="entry name" value="Molybdopterin synthase subunit MoaE"/>
    <property type="match status" value="1"/>
</dbReference>
<dbReference type="GO" id="GO:0006777">
    <property type="term" value="P:Mo-molybdopterin cofactor biosynthetic process"/>
    <property type="evidence" value="ECO:0007669"/>
    <property type="project" value="InterPro"/>
</dbReference>
<dbReference type="PANTHER" id="PTHR23404">
    <property type="entry name" value="MOLYBDOPTERIN SYNTHASE RELATED"/>
    <property type="match status" value="1"/>
</dbReference>
<name>A0A381R859_9ZZZZ</name>
<dbReference type="Pfam" id="PF02391">
    <property type="entry name" value="MoaE"/>
    <property type="match status" value="1"/>
</dbReference>
<evidence type="ECO:0008006" key="2">
    <source>
        <dbReference type="Google" id="ProtNLM"/>
    </source>
</evidence>
<dbReference type="InterPro" id="IPR036563">
    <property type="entry name" value="MoaE_sf"/>
</dbReference>
<protein>
    <recommendedName>
        <fullName evidence="2">Molybdenum cofactor biosynthesis protein MoaE</fullName>
    </recommendedName>
</protein>
<reference evidence="1" key="1">
    <citation type="submission" date="2018-05" db="EMBL/GenBank/DDBJ databases">
        <authorList>
            <person name="Lanie J.A."/>
            <person name="Ng W.-L."/>
            <person name="Kazmierczak K.M."/>
            <person name="Andrzejewski T.M."/>
            <person name="Davidsen T.M."/>
            <person name="Wayne K.J."/>
            <person name="Tettelin H."/>
            <person name="Glass J.I."/>
            <person name="Rusch D."/>
            <person name="Podicherti R."/>
            <person name="Tsui H.-C.T."/>
            <person name="Winkler M.E."/>
        </authorList>
    </citation>
    <scope>NUCLEOTIDE SEQUENCE</scope>
</reference>
<gene>
    <name evidence="1" type="ORF">METZ01_LOCUS40755</name>
</gene>
<organism evidence="1">
    <name type="scientific">marine metagenome</name>
    <dbReference type="NCBI Taxonomy" id="408172"/>
    <lineage>
        <taxon>unclassified sequences</taxon>
        <taxon>metagenomes</taxon>
        <taxon>ecological metagenomes</taxon>
    </lineage>
</organism>
<dbReference type="CDD" id="cd00756">
    <property type="entry name" value="MoaE"/>
    <property type="match status" value="1"/>
</dbReference>
<accession>A0A381R859</accession>